<evidence type="ECO:0000256" key="3">
    <source>
        <dbReference type="ARBA" id="ARBA00022679"/>
    </source>
</evidence>
<evidence type="ECO:0000256" key="11">
    <source>
        <dbReference type="SAM" id="MobiDB-lite"/>
    </source>
</evidence>
<keyword evidence="2 10" id="KW-0723">Serine/threonine-protein kinase</keyword>
<accession>A0AA40K214</accession>
<dbReference type="AlphaFoldDB" id="A0AA40K214"/>
<dbReference type="GO" id="GO:0005524">
    <property type="term" value="F:ATP binding"/>
    <property type="evidence" value="ECO:0007669"/>
    <property type="project" value="UniProtKB-UniRule"/>
</dbReference>
<dbReference type="GO" id="GO:0000245">
    <property type="term" value="P:spliceosomal complex assembly"/>
    <property type="evidence" value="ECO:0007669"/>
    <property type="project" value="TreeGrafter"/>
</dbReference>
<dbReference type="PROSITE" id="PS00108">
    <property type="entry name" value="PROTEIN_KINASE_ST"/>
    <property type="match status" value="1"/>
</dbReference>
<reference evidence="13" key="1">
    <citation type="submission" date="2023-06" db="EMBL/GenBank/DDBJ databases">
        <title>Genome-scale phylogeny and comparative genomics of the fungal order Sordariales.</title>
        <authorList>
            <consortium name="Lawrence Berkeley National Laboratory"/>
            <person name="Hensen N."/>
            <person name="Bonometti L."/>
            <person name="Westerberg I."/>
            <person name="Brannstrom I.O."/>
            <person name="Guillou S."/>
            <person name="Cros-Aarteil S."/>
            <person name="Calhoun S."/>
            <person name="Haridas S."/>
            <person name="Kuo A."/>
            <person name="Mondo S."/>
            <person name="Pangilinan J."/>
            <person name="Riley R."/>
            <person name="LaButti K."/>
            <person name="Andreopoulos B."/>
            <person name="Lipzen A."/>
            <person name="Chen C."/>
            <person name="Yanf M."/>
            <person name="Daum C."/>
            <person name="Ng V."/>
            <person name="Clum A."/>
            <person name="Steindorff A."/>
            <person name="Ohm R."/>
            <person name="Martin F."/>
            <person name="Silar P."/>
            <person name="Natvig D."/>
            <person name="Lalanne C."/>
            <person name="Gautier V."/>
            <person name="Ament-velasquez S.L."/>
            <person name="Kruys A."/>
            <person name="Hutchinson M.I."/>
            <person name="Powell A.J."/>
            <person name="Barry K."/>
            <person name="Miller A.N."/>
            <person name="Grigoriev I.V."/>
            <person name="Debuchy R."/>
            <person name="Gladieux P."/>
            <person name="Thoren M.H."/>
            <person name="Johannesson H."/>
        </authorList>
    </citation>
    <scope>NUCLEOTIDE SEQUENCE</scope>
    <source>
        <strain evidence="13">SMH3187-1</strain>
    </source>
</reference>
<feature type="domain" description="Protein kinase" evidence="12">
    <location>
        <begin position="86"/>
        <end position="446"/>
    </location>
</feature>
<dbReference type="PROSITE" id="PS50011">
    <property type="entry name" value="PROTEIN_KINASE_DOM"/>
    <property type="match status" value="1"/>
</dbReference>
<dbReference type="Proteomes" id="UP001172155">
    <property type="component" value="Unassembled WGS sequence"/>
</dbReference>
<dbReference type="PROSITE" id="PS00107">
    <property type="entry name" value="PROTEIN_KINASE_ATP"/>
    <property type="match status" value="1"/>
</dbReference>
<keyword evidence="6 9" id="KW-0067">ATP-binding</keyword>
<evidence type="ECO:0000256" key="6">
    <source>
        <dbReference type="ARBA" id="ARBA00022840"/>
    </source>
</evidence>
<protein>
    <recommendedName>
        <fullName evidence="1">non-specific serine/threonine protein kinase</fullName>
        <ecNumber evidence="1">2.7.11.1</ecNumber>
    </recommendedName>
</protein>
<dbReference type="InterPro" id="IPR008271">
    <property type="entry name" value="Ser/Thr_kinase_AS"/>
</dbReference>
<dbReference type="GO" id="GO:0050684">
    <property type="term" value="P:regulation of mRNA processing"/>
    <property type="evidence" value="ECO:0007669"/>
    <property type="project" value="TreeGrafter"/>
</dbReference>
<comment type="similarity">
    <text evidence="10">Belongs to the protein kinase superfamily.</text>
</comment>
<dbReference type="InterPro" id="IPR017441">
    <property type="entry name" value="Protein_kinase_ATP_BS"/>
</dbReference>
<evidence type="ECO:0000313" key="13">
    <source>
        <dbReference type="EMBL" id="KAK0743084.1"/>
    </source>
</evidence>
<dbReference type="InterPro" id="IPR000719">
    <property type="entry name" value="Prot_kinase_dom"/>
</dbReference>
<keyword evidence="5 13" id="KW-0418">Kinase</keyword>
<evidence type="ECO:0000256" key="8">
    <source>
        <dbReference type="ARBA" id="ARBA00048679"/>
    </source>
</evidence>
<evidence type="ECO:0000256" key="10">
    <source>
        <dbReference type="RuleBase" id="RU000304"/>
    </source>
</evidence>
<dbReference type="Gene3D" id="3.30.200.20">
    <property type="entry name" value="Phosphorylase Kinase, domain 1"/>
    <property type="match status" value="1"/>
</dbReference>
<comment type="catalytic activity">
    <reaction evidence="8">
        <text>L-seryl-[protein] + ATP = O-phospho-L-seryl-[protein] + ADP + H(+)</text>
        <dbReference type="Rhea" id="RHEA:17989"/>
        <dbReference type="Rhea" id="RHEA-COMP:9863"/>
        <dbReference type="Rhea" id="RHEA-COMP:11604"/>
        <dbReference type="ChEBI" id="CHEBI:15378"/>
        <dbReference type="ChEBI" id="CHEBI:29999"/>
        <dbReference type="ChEBI" id="CHEBI:30616"/>
        <dbReference type="ChEBI" id="CHEBI:83421"/>
        <dbReference type="ChEBI" id="CHEBI:456216"/>
        <dbReference type="EC" id="2.7.11.1"/>
    </reaction>
</comment>
<evidence type="ECO:0000256" key="5">
    <source>
        <dbReference type="ARBA" id="ARBA00022777"/>
    </source>
</evidence>
<proteinExistence type="inferred from homology"/>
<evidence type="ECO:0000256" key="4">
    <source>
        <dbReference type="ARBA" id="ARBA00022741"/>
    </source>
</evidence>
<dbReference type="EC" id="2.7.11.1" evidence="1"/>
<dbReference type="EMBL" id="JAUKUD010000005">
    <property type="protein sequence ID" value="KAK0743084.1"/>
    <property type="molecule type" value="Genomic_DNA"/>
</dbReference>
<feature type="region of interest" description="Disordered" evidence="11">
    <location>
        <begin position="32"/>
        <end position="66"/>
    </location>
</feature>
<organism evidence="13 14">
    <name type="scientific">Schizothecium vesticola</name>
    <dbReference type="NCBI Taxonomy" id="314040"/>
    <lineage>
        <taxon>Eukaryota</taxon>
        <taxon>Fungi</taxon>
        <taxon>Dikarya</taxon>
        <taxon>Ascomycota</taxon>
        <taxon>Pezizomycotina</taxon>
        <taxon>Sordariomycetes</taxon>
        <taxon>Sordariomycetidae</taxon>
        <taxon>Sordariales</taxon>
        <taxon>Schizotheciaceae</taxon>
        <taxon>Schizothecium</taxon>
    </lineage>
</organism>
<feature type="binding site" evidence="9">
    <location>
        <position position="120"/>
    </location>
    <ligand>
        <name>ATP</name>
        <dbReference type="ChEBI" id="CHEBI:30616"/>
    </ligand>
</feature>
<sequence>MAAEGSGDAGVAGALGVDAGRIAVWADDIESRDAEQKANVGKNETEVRDAEQEPIVSTDDIEEGRDAYKPGGLHPVYIGDIYAAKYEVMSKLGWGQYSTVWLVKDLSKEPNNEHRFRALKVLSDESYSHEHSIFERDILRRFRDGDRKLLGYKYVCHLIDDFKLTGPNGTHVCLALELMGETLASFGVWFPEDSVPTLLMRKFSFQIVCALDFAHENQVIHTDIKPDNIFVRVLGTSQIESGYLAQEPIPKQNRAEERYTPIKSLPLRWFYFGGDGSRLGEVNLALGDWGVSSWFTKHLTENIQPVALRAPEVLIKAKWDKQVDVWNLGAVLLEVYRAVQMFSGRVPPDGHYERKEHLAEMVALFGPFPKRLLELGDTGIVESVFDDEGRVKGAIPVCYPPLTSEGFLPGLDLETREMFASFLGAMMKLDPAERLTPEQLVKHPWLRPGQHRLPGEIYPQSLSDK</sequence>
<dbReference type="InterPro" id="IPR051334">
    <property type="entry name" value="SRPK"/>
</dbReference>
<dbReference type="CDD" id="cd05118">
    <property type="entry name" value="STKc_CMGC"/>
    <property type="match status" value="1"/>
</dbReference>
<keyword evidence="4 9" id="KW-0547">Nucleotide-binding</keyword>
<comment type="catalytic activity">
    <reaction evidence="7">
        <text>L-threonyl-[protein] + ATP = O-phospho-L-threonyl-[protein] + ADP + H(+)</text>
        <dbReference type="Rhea" id="RHEA:46608"/>
        <dbReference type="Rhea" id="RHEA-COMP:11060"/>
        <dbReference type="Rhea" id="RHEA-COMP:11605"/>
        <dbReference type="ChEBI" id="CHEBI:15378"/>
        <dbReference type="ChEBI" id="CHEBI:30013"/>
        <dbReference type="ChEBI" id="CHEBI:30616"/>
        <dbReference type="ChEBI" id="CHEBI:61977"/>
        <dbReference type="ChEBI" id="CHEBI:456216"/>
        <dbReference type="EC" id="2.7.11.1"/>
    </reaction>
</comment>
<keyword evidence="14" id="KW-1185">Reference proteome</keyword>
<dbReference type="Pfam" id="PF00069">
    <property type="entry name" value="Pkinase"/>
    <property type="match status" value="2"/>
</dbReference>
<evidence type="ECO:0000256" key="2">
    <source>
        <dbReference type="ARBA" id="ARBA00022527"/>
    </source>
</evidence>
<gene>
    <name evidence="13" type="ORF">B0T18DRAFT_349965</name>
</gene>
<comment type="caution">
    <text evidence="13">The sequence shown here is derived from an EMBL/GenBank/DDBJ whole genome shotgun (WGS) entry which is preliminary data.</text>
</comment>
<evidence type="ECO:0000256" key="7">
    <source>
        <dbReference type="ARBA" id="ARBA00047899"/>
    </source>
</evidence>
<dbReference type="InterPro" id="IPR011009">
    <property type="entry name" value="Kinase-like_dom_sf"/>
</dbReference>
<evidence type="ECO:0000313" key="14">
    <source>
        <dbReference type="Proteomes" id="UP001172155"/>
    </source>
</evidence>
<dbReference type="PANTHER" id="PTHR47634:SF9">
    <property type="entry name" value="PROTEIN KINASE DOMAIN-CONTAINING PROTEIN-RELATED"/>
    <property type="match status" value="1"/>
</dbReference>
<evidence type="ECO:0000256" key="9">
    <source>
        <dbReference type="PROSITE-ProRule" id="PRU10141"/>
    </source>
</evidence>
<dbReference type="SMART" id="SM00220">
    <property type="entry name" value="S_TKc"/>
    <property type="match status" value="1"/>
</dbReference>
<dbReference type="PANTHER" id="PTHR47634">
    <property type="entry name" value="PROTEIN KINASE DOMAIN-CONTAINING PROTEIN-RELATED"/>
    <property type="match status" value="1"/>
</dbReference>
<dbReference type="SUPFAM" id="SSF56112">
    <property type="entry name" value="Protein kinase-like (PK-like)"/>
    <property type="match status" value="1"/>
</dbReference>
<evidence type="ECO:0000256" key="1">
    <source>
        <dbReference type="ARBA" id="ARBA00012513"/>
    </source>
</evidence>
<evidence type="ECO:0000259" key="12">
    <source>
        <dbReference type="PROSITE" id="PS50011"/>
    </source>
</evidence>
<dbReference type="Gene3D" id="1.10.510.10">
    <property type="entry name" value="Transferase(Phosphotransferase) domain 1"/>
    <property type="match status" value="1"/>
</dbReference>
<name>A0AA40K214_9PEZI</name>
<dbReference type="GO" id="GO:0004674">
    <property type="term" value="F:protein serine/threonine kinase activity"/>
    <property type="evidence" value="ECO:0007669"/>
    <property type="project" value="UniProtKB-KW"/>
</dbReference>
<keyword evidence="3" id="KW-0808">Transferase</keyword>